<evidence type="ECO:0000313" key="2">
    <source>
        <dbReference type="EMBL" id="PTM60447.1"/>
    </source>
</evidence>
<dbReference type="Proteomes" id="UP000241808">
    <property type="component" value="Unassembled WGS sequence"/>
</dbReference>
<feature type="region of interest" description="Disordered" evidence="1">
    <location>
        <begin position="189"/>
        <end position="217"/>
    </location>
</feature>
<name>A0A2T4ZEX6_9HYPH</name>
<keyword evidence="3" id="KW-1185">Reference proteome</keyword>
<dbReference type="OrthoDB" id="8100830at2"/>
<gene>
    <name evidence="2" type="ORF">C8P69_103381</name>
</gene>
<dbReference type="EMBL" id="PZZL01000003">
    <property type="protein sequence ID" value="PTM60447.1"/>
    <property type="molecule type" value="Genomic_DNA"/>
</dbReference>
<sequence>MPGSSMPPPTTVSSAANLLGTAPSSAGDMALALFCITVLIVATQFPANGTTSPRLRPKRVSLEAVQPFAATIGVSTASRSPSSTMPEVQGRPPSVVPAWPAHLPRLHELRPGQPLSAFMDPAVPSAVRTAALRHMWQLEARLGEADRPAGGEATTGLDGDPGFGPMVTPPDMVQDVHATMAGALLQLYKMPRQEEDPGASNPCSVRLDDPAPGDPCR</sequence>
<accession>A0A2T4ZEX6</accession>
<proteinExistence type="predicted"/>
<protein>
    <submittedName>
        <fullName evidence="2">Uncharacterized protein DUF3306</fullName>
    </submittedName>
</protein>
<dbReference type="Pfam" id="PF11748">
    <property type="entry name" value="DUF3306"/>
    <property type="match status" value="1"/>
</dbReference>
<evidence type="ECO:0000313" key="3">
    <source>
        <dbReference type="Proteomes" id="UP000241808"/>
    </source>
</evidence>
<dbReference type="InterPro" id="IPR021735">
    <property type="entry name" value="DUF3306"/>
</dbReference>
<reference evidence="2 3" key="1">
    <citation type="submission" date="2018-04" db="EMBL/GenBank/DDBJ databases">
        <title>Genomic Encyclopedia of Archaeal and Bacterial Type Strains, Phase II (KMG-II): from individual species to whole genera.</title>
        <authorList>
            <person name="Goeker M."/>
        </authorList>
    </citation>
    <scope>NUCLEOTIDE SEQUENCE [LARGE SCALE GENOMIC DNA]</scope>
    <source>
        <strain evidence="2 3">DSM 25521</strain>
    </source>
</reference>
<evidence type="ECO:0000256" key="1">
    <source>
        <dbReference type="SAM" id="MobiDB-lite"/>
    </source>
</evidence>
<organism evidence="2 3">
    <name type="scientific">Phreatobacter oligotrophus</name>
    <dbReference type="NCBI Taxonomy" id="1122261"/>
    <lineage>
        <taxon>Bacteria</taxon>
        <taxon>Pseudomonadati</taxon>
        <taxon>Pseudomonadota</taxon>
        <taxon>Alphaproteobacteria</taxon>
        <taxon>Hyphomicrobiales</taxon>
        <taxon>Phreatobacteraceae</taxon>
        <taxon>Phreatobacter</taxon>
    </lineage>
</organism>
<dbReference type="AlphaFoldDB" id="A0A2T4ZEX6"/>
<comment type="caution">
    <text evidence="2">The sequence shown here is derived from an EMBL/GenBank/DDBJ whole genome shotgun (WGS) entry which is preliminary data.</text>
</comment>